<dbReference type="Proteomes" id="UP000028760">
    <property type="component" value="Unassembled WGS sequence"/>
</dbReference>
<feature type="chain" id="PRO_5001920727" evidence="1">
    <location>
        <begin position="18"/>
        <end position="251"/>
    </location>
</feature>
<reference evidence="2" key="3">
    <citation type="submission" date="2025-09" db="UniProtKB">
        <authorList>
            <consortium name="Ensembl"/>
        </authorList>
    </citation>
    <scope>IDENTIFICATION</scope>
</reference>
<dbReference type="Ensembl" id="ENSPFOT00000029067.1">
    <property type="protein sequence ID" value="ENSPFOP00000024517.1"/>
    <property type="gene ID" value="ENSPFOG00000022281.1"/>
</dbReference>
<dbReference type="AlphaFoldDB" id="A0A096LZC6"/>
<keyword evidence="1" id="KW-0732">Signal</keyword>
<feature type="signal peptide" evidence="1">
    <location>
        <begin position="1"/>
        <end position="17"/>
    </location>
</feature>
<keyword evidence="3" id="KW-1185">Reference proteome</keyword>
<reference evidence="2" key="2">
    <citation type="submission" date="2025-08" db="UniProtKB">
        <authorList>
            <consortium name="Ensembl"/>
        </authorList>
    </citation>
    <scope>IDENTIFICATION</scope>
</reference>
<evidence type="ECO:0000256" key="1">
    <source>
        <dbReference type="SAM" id="SignalP"/>
    </source>
</evidence>
<accession>A0A096LZC6</accession>
<proteinExistence type="predicted"/>
<dbReference type="EMBL" id="AYCK01026456">
    <property type="status" value="NOT_ANNOTATED_CDS"/>
    <property type="molecule type" value="Genomic_DNA"/>
</dbReference>
<name>A0A096LZC6_POEFO</name>
<protein>
    <submittedName>
        <fullName evidence="2">Uncharacterized protein</fullName>
    </submittedName>
</protein>
<organism evidence="2 3">
    <name type="scientific">Poecilia formosa</name>
    <name type="common">Amazon molly</name>
    <name type="synonym">Limia formosa</name>
    <dbReference type="NCBI Taxonomy" id="48698"/>
    <lineage>
        <taxon>Eukaryota</taxon>
        <taxon>Metazoa</taxon>
        <taxon>Chordata</taxon>
        <taxon>Craniata</taxon>
        <taxon>Vertebrata</taxon>
        <taxon>Euteleostomi</taxon>
        <taxon>Actinopterygii</taxon>
        <taxon>Neopterygii</taxon>
        <taxon>Teleostei</taxon>
        <taxon>Neoteleostei</taxon>
        <taxon>Acanthomorphata</taxon>
        <taxon>Ovalentaria</taxon>
        <taxon>Atherinomorphae</taxon>
        <taxon>Cyprinodontiformes</taxon>
        <taxon>Poeciliidae</taxon>
        <taxon>Poeciliinae</taxon>
        <taxon>Poecilia</taxon>
    </lineage>
</organism>
<evidence type="ECO:0000313" key="3">
    <source>
        <dbReference type="Proteomes" id="UP000028760"/>
    </source>
</evidence>
<sequence>MFLSVVLLLLLVRDSYASHFYGVMMTYYPKASYINGSTSVELHYKLSYDLCTHTDSWSCSGNCGTETQILPLTKVDEISGEWCQREAVTSRQLTSNSPLTLVKAIKHQNASDCTWISNVHGIGSWRAVTNVELRTRSDISKANTSPQTTILPALRVPYNCQRNISMLTFDPDGDDVRCRFASSALSECVTSTNMSDLNISSSSCTLLFSSSANSSRGSYVVQMVMEDFPLQTITLTQTGGSQVQKTTSDAI</sequence>
<evidence type="ECO:0000313" key="2">
    <source>
        <dbReference type="Ensembl" id="ENSPFOP00000024517.1"/>
    </source>
</evidence>
<dbReference type="GeneTree" id="ENSGT00940000166122"/>
<reference evidence="3" key="1">
    <citation type="submission" date="2013-10" db="EMBL/GenBank/DDBJ databases">
        <authorList>
            <person name="Schartl M."/>
            <person name="Warren W."/>
        </authorList>
    </citation>
    <scope>NUCLEOTIDE SEQUENCE [LARGE SCALE GENOMIC DNA]</scope>
    <source>
        <strain evidence="3">female</strain>
    </source>
</reference>